<organism evidence="8 9">
    <name type="scientific">Aerophobetes bacterium</name>
    <dbReference type="NCBI Taxonomy" id="2030807"/>
    <lineage>
        <taxon>Bacteria</taxon>
        <taxon>Candidatus Aerophobota</taxon>
    </lineage>
</organism>
<sequence>MVDIKVDNYNSFSQALKRFKIECQQSGLTSEIKRHQEYEKPTERKRKKRLKAIRRQRRKMRKLERLNSF</sequence>
<dbReference type="InterPro" id="IPR038380">
    <property type="entry name" value="Ribosomal_bS21_sf"/>
</dbReference>
<gene>
    <name evidence="5 8" type="primary">rpsU</name>
    <name evidence="8" type="ORF">DRJ04_03065</name>
</gene>
<feature type="compositionally biased region" description="Basic residues" evidence="7">
    <location>
        <begin position="43"/>
        <end position="62"/>
    </location>
</feature>
<comment type="caution">
    <text evidence="8">The sequence shown here is derived from an EMBL/GenBank/DDBJ whole genome shotgun (WGS) entry which is preliminary data.</text>
</comment>
<dbReference type="GO" id="GO:0005840">
    <property type="term" value="C:ribosome"/>
    <property type="evidence" value="ECO:0007669"/>
    <property type="project" value="UniProtKB-KW"/>
</dbReference>
<reference evidence="8 9" key="1">
    <citation type="submission" date="2018-06" db="EMBL/GenBank/DDBJ databases">
        <title>Extensive metabolic versatility and redundancy in microbially diverse, dynamic hydrothermal sediments.</title>
        <authorList>
            <person name="Dombrowski N."/>
            <person name="Teske A."/>
            <person name="Baker B.J."/>
        </authorList>
    </citation>
    <scope>NUCLEOTIDE SEQUENCE [LARGE SCALE GENOMIC DNA]</scope>
    <source>
        <strain evidence="8">B3_G15</strain>
    </source>
</reference>
<dbReference type="GO" id="GO:0006412">
    <property type="term" value="P:translation"/>
    <property type="evidence" value="ECO:0007669"/>
    <property type="project" value="UniProtKB-UniRule"/>
</dbReference>
<feature type="region of interest" description="Disordered" evidence="7">
    <location>
        <begin position="36"/>
        <end position="69"/>
    </location>
</feature>
<dbReference type="Pfam" id="PF01165">
    <property type="entry name" value="Ribosomal_S21"/>
    <property type="match status" value="1"/>
</dbReference>
<protein>
    <recommendedName>
        <fullName evidence="4 5">Small ribosomal subunit protein bS21</fullName>
    </recommendedName>
</protein>
<evidence type="ECO:0000256" key="1">
    <source>
        <dbReference type="ARBA" id="ARBA00006640"/>
    </source>
</evidence>
<dbReference type="HAMAP" id="MF_00358">
    <property type="entry name" value="Ribosomal_bS21"/>
    <property type="match status" value="1"/>
</dbReference>
<dbReference type="EMBL" id="QMQA01000062">
    <property type="protein sequence ID" value="RLE14068.1"/>
    <property type="molecule type" value="Genomic_DNA"/>
</dbReference>
<evidence type="ECO:0000256" key="4">
    <source>
        <dbReference type="ARBA" id="ARBA00035135"/>
    </source>
</evidence>
<evidence type="ECO:0000256" key="3">
    <source>
        <dbReference type="ARBA" id="ARBA00023274"/>
    </source>
</evidence>
<keyword evidence="3 5" id="KW-0687">Ribonucleoprotein</keyword>
<dbReference type="InterPro" id="IPR001911">
    <property type="entry name" value="Ribosomal_bS21"/>
</dbReference>
<evidence type="ECO:0000313" key="8">
    <source>
        <dbReference type="EMBL" id="RLE14068.1"/>
    </source>
</evidence>
<dbReference type="GO" id="GO:0003735">
    <property type="term" value="F:structural constituent of ribosome"/>
    <property type="evidence" value="ECO:0007669"/>
    <property type="project" value="InterPro"/>
</dbReference>
<evidence type="ECO:0000313" key="9">
    <source>
        <dbReference type="Proteomes" id="UP000280417"/>
    </source>
</evidence>
<accession>A0A662DGR1</accession>
<dbReference type="GO" id="GO:1990904">
    <property type="term" value="C:ribonucleoprotein complex"/>
    <property type="evidence" value="ECO:0007669"/>
    <property type="project" value="UniProtKB-KW"/>
</dbReference>
<evidence type="ECO:0000256" key="5">
    <source>
        <dbReference type="HAMAP-Rule" id="MF_00358"/>
    </source>
</evidence>
<dbReference type="Gene3D" id="1.20.5.1150">
    <property type="entry name" value="Ribosomal protein S8"/>
    <property type="match status" value="1"/>
</dbReference>
<comment type="similarity">
    <text evidence="1 5 6">Belongs to the bacterial ribosomal protein bS21 family.</text>
</comment>
<name>A0A662DGR1_UNCAE</name>
<dbReference type="NCBIfam" id="TIGR00030">
    <property type="entry name" value="S21p"/>
    <property type="match status" value="1"/>
</dbReference>
<keyword evidence="2 5" id="KW-0689">Ribosomal protein</keyword>
<dbReference type="AlphaFoldDB" id="A0A662DGR1"/>
<evidence type="ECO:0000256" key="7">
    <source>
        <dbReference type="SAM" id="MobiDB-lite"/>
    </source>
</evidence>
<evidence type="ECO:0000256" key="2">
    <source>
        <dbReference type="ARBA" id="ARBA00022980"/>
    </source>
</evidence>
<evidence type="ECO:0000256" key="6">
    <source>
        <dbReference type="RuleBase" id="RU000667"/>
    </source>
</evidence>
<proteinExistence type="inferred from homology"/>
<dbReference type="Proteomes" id="UP000280417">
    <property type="component" value="Unassembled WGS sequence"/>
</dbReference>
<dbReference type="PRINTS" id="PR00976">
    <property type="entry name" value="RIBOSOMALS21"/>
</dbReference>